<dbReference type="SMART" id="SM01012">
    <property type="entry name" value="ANTAR"/>
    <property type="match status" value="1"/>
</dbReference>
<dbReference type="SUPFAM" id="SSF52172">
    <property type="entry name" value="CheY-like"/>
    <property type="match status" value="1"/>
</dbReference>
<dbReference type="InterPro" id="IPR036388">
    <property type="entry name" value="WH-like_DNA-bd_sf"/>
</dbReference>
<dbReference type="InterPro" id="IPR012074">
    <property type="entry name" value="GAF_ANTAR"/>
</dbReference>
<dbReference type="Gene3D" id="1.10.10.10">
    <property type="entry name" value="Winged helix-like DNA-binding domain superfamily/Winged helix DNA-binding domain"/>
    <property type="match status" value="1"/>
</dbReference>
<dbReference type="InterPro" id="IPR005561">
    <property type="entry name" value="ANTAR"/>
</dbReference>
<dbReference type="Pfam" id="PF03861">
    <property type="entry name" value="ANTAR"/>
    <property type="match status" value="1"/>
</dbReference>
<evidence type="ECO:0000313" key="6">
    <source>
        <dbReference type="Proteomes" id="UP000002212"/>
    </source>
</evidence>
<dbReference type="GO" id="GO:0003723">
    <property type="term" value="F:RNA binding"/>
    <property type="evidence" value="ECO:0007669"/>
    <property type="project" value="InterPro"/>
</dbReference>
<dbReference type="Proteomes" id="UP000002212">
    <property type="component" value="Chromosome"/>
</dbReference>
<evidence type="ECO:0000256" key="3">
    <source>
        <dbReference type="SAM" id="MobiDB-lite"/>
    </source>
</evidence>
<dbReference type="AlphaFoldDB" id="C1B6Y4"/>
<evidence type="ECO:0000256" key="2">
    <source>
        <dbReference type="ARBA" id="ARBA00023163"/>
    </source>
</evidence>
<feature type="region of interest" description="Disordered" evidence="3">
    <location>
        <begin position="243"/>
        <end position="262"/>
    </location>
</feature>
<dbReference type="STRING" id="632772.ROP_31900"/>
<dbReference type="InterPro" id="IPR029016">
    <property type="entry name" value="GAF-like_dom_sf"/>
</dbReference>
<keyword evidence="1" id="KW-0805">Transcription regulation</keyword>
<evidence type="ECO:0000259" key="4">
    <source>
        <dbReference type="PROSITE" id="PS50921"/>
    </source>
</evidence>
<name>C1B6Y4_RHOOB</name>
<dbReference type="PATRIC" id="fig|632772.20.peg.3340"/>
<keyword evidence="2" id="KW-0804">Transcription</keyword>
<dbReference type="KEGG" id="rop:ROP_31900"/>
<dbReference type="Gene3D" id="3.30.450.40">
    <property type="match status" value="1"/>
</dbReference>
<protein>
    <recommendedName>
        <fullName evidence="4">ANTAR domain-containing protein</fullName>
    </recommendedName>
</protein>
<dbReference type="PROSITE" id="PS50921">
    <property type="entry name" value="ANTAR"/>
    <property type="match status" value="1"/>
</dbReference>
<accession>C1B6Y4</accession>
<dbReference type="InterPro" id="IPR011006">
    <property type="entry name" value="CheY-like_superfamily"/>
</dbReference>
<organism evidence="5 6">
    <name type="scientific">Rhodococcus opacus (strain B4)</name>
    <dbReference type="NCBI Taxonomy" id="632772"/>
    <lineage>
        <taxon>Bacteria</taxon>
        <taxon>Bacillati</taxon>
        <taxon>Actinomycetota</taxon>
        <taxon>Actinomycetes</taxon>
        <taxon>Mycobacteriales</taxon>
        <taxon>Nocardiaceae</taxon>
        <taxon>Rhodococcus</taxon>
    </lineage>
</organism>
<sequence>MSEYSSVDTDIEAAEKALDALRRLLEEDVPRQILLQRLSEWAVEAFVGAEVAAAFLPAGTGGSGSVACTDPGVATLEDAQIRTGEGPGPAATDTGTVLVGDFGGGVVARWPAFASAAETAGFETGSFLCAPLPVGDGTGSLNLYSRVGQSFSELDAALLGVYTTLIASTIRLAREGRDAREEVAGLIKAMESRSIIEQAKGIVMATGGVSADAAFDFLVVSSQHRNVKLARLAQELVDMTSGAAEQNGTERGDGAISQANRR</sequence>
<dbReference type="HOGENOM" id="CLU_074354_0_1_11"/>
<gene>
    <name evidence="5" type="ordered locus">ROP_31900</name>
</gene>
<proteinExistence type="predicted"/>
<dbReference type="RefSeq" id="WP_012690390.1">
    <property type="nucleotide sequence ID" value="NC_012522.1"/>
</dbReference>
<evidence type="ECO:0000256" key="1">
    <source>
        <dbReference type="ARBA" id="ARBA00023015"/>
    </source>
</evidence>
<dbReference type="SUPFAM" id="SSF55781">
    <property type="entry name" value="GAF domain-like"/>
    <property type="match status" value="1"/>
</dbReference>
<reference evidence="5 6" key="1">
    <citation type="submission" date="2009-03" db="EMBL/GenBank/DDBJ databases">
        <title>Comparison of the complete genome sequences of Rhodococcus erythropolis PR4 and Rhodococcus opacus B4.</title>
        <authorList>
            <person name="Takarada H."/>
            <person name="Sekine M."/>
            <person name="Hosoyama A."/>
            <person name="Yamada R."/>
            <person name="Fujisawa T."/>
            <person name="Omata S."/>
            <person name="Shimizu A."/>
            <person name="Tsukatani N."/>
            <person name="Tanikawa S."/>
            <person name="Fujita N."/>
            <person name="Harayama S."/>
        </authorList>
    </citation>
    <scope>NUCLEOTIDE SEQUENCE [LARGE SCALE GENOMIC DNA]</scope>
    <source>
        <strain evidence="5 6">B4</strain>
    </source>
</reference>
<dbReference type="EMBL" id="AP011115">
    <property type="protein sequence ID" value="BAH51437.1"/>
    <property type="molecule type" value="Genomic_DNA"/>
</dbReference>
<feature type="domain" description="ANTAR" evidence="4">
    <location>
        <begin position="176"/>
        <end position="237"/>
    </location>
</feature>
<evidence type="ECO:0000313" key="5">
    <source>
        <dbReference type="EMBL" id="BAH51437.1"/>
    </source>
</evidence>
<dbReference type="PIRSF" id="PIRSF036625">
    <property type="entry name" value="GAF_ANTAR"/>
    <property type="match status" value="1"/>
</dbReference>